<dbReference type="GO" id="GO:0015074">
    <property type="term" value="P:DNA integration"/>
    <property type="evidence" value="ECO:0007669"/>
    <property type="project" value="InterPro"/>
</dbReference>
<dbReference type="GO" id="GO:0006310">
    <property type="term" value="P:DNA recombination"/>
    <property type="evidence" value="ECO:0007669"/>
    <property type="project" value="UniProtKB-KW"/>
</dbReference>
<dbReference type="AlphaFoldDB" id="A0A5J4VDP3"/>
<feature type="domain" description="Tyr recombinase" evidence="3">
    <location>
        <begin position="225"/>
        <end position="414"/>
    </location>
</feature>
<dbReference type="InterPro" id="IPR013762">
    <property type="entry name" value="Integrase-like_cat_sf"/>
</dbReference>
<sequence>RKFCSVTKDIWAMARDGLSISWENQIPLLHPPIPLLLRTIRKVKEDHVRTAVIIAPKWPGQYWYTELLEITDEDETMVSPSRRNVHVQGLIQPSERLFRFLLEDYGLKQAVAQRIVEAWHGQWRRHVSALTILAKYLEQNNQQWKELRALEQPSAFMSNFLSDQMEKGASDNQLKSCRGALGVLLSFIGYKEEEVHSKLVAQLMKPVLMRTRYRDREIEQWDLNILLEQIVKEEVELLQSNLSSEEIMTISLTLCMIFTVARLAELFRATLINETEKEITLETVILKKPTRIIELKLKKALDQRICPVRWWKACHNNRDKDLNPTTGYLWNTSKLNRINSPDCLSKKIRSLMQKAGIARGFTVTSVRSATITKLTNMGANATAVDRFTHHSDVASTVRQYYDKNNKDKVRALIAEVKEESAGESESEIEAEEELGFANHTPGTMGLSPKEEFSPIATFFEINNSQHIFIKPNSNTSESFQHRVSNKQRGSSPSLEEVMHDLKGHAISSE</sequence>
<evidence type="ECO:0000256" key="1">
    <source>
        <dbReference type="ARBA" id="ARBA00023172"/>
    </source>
</evidence>
<dbReference type="EMBL" id="SNRW01007802">
    <property type="protein sequence ID" value="KAA6380595.1"/>
    <property type="molecule type" value="Genomic_DNA"/>
</dbReference>
<proteinExistence type="predicted"/>
<accession>A0A5J4VDP3</accession>
<dbReference type="GO" id="GO:0003677">
    <property type="term" value="F:DNA binding"/>
    <property type="evidence" value="ECO:0007669"/>
    <property type="project" value="InterPro"/>
</dbReference>
<organism evidence="4 5">
    <name type="scientific">Streblomastix strix</name>
    <dbReference type="NCBI Taxonomy" id="222440"/>
    <lineage>
        <taxon>Eukaryota</taxon>
        <taxon>Metamonada</taxon>
        <taxon>Preaxostyla</taxon>
        <taxon>Oxymonadida</taxon>
        <taxon>Streblomastigidae</taxon>
        <taxon>Streblomastix</taxon>
    </lineage>
</organism>
<dbReference type="PROSITE" id="PS51898">
    <property type="entry name" value="TYR_RECOMBINASE"/>
    <property type="match status" value="1"/>
</dbReference>
<evidence type="ECO:0000259" key="3">
    <source>
        <dbReference type="PROSITE" id="PS51898"/>
    </source>
</evidence>
<dbReference type="Proteomes" id="UP000324800">
    <property type="component" value="Unassembled WGS sequence"/>
</dbReference>
<feature type="region of interest" description="Disordered" evidence="2">
    <location>
        <begin position="470"/>
        <end position="509"/>
    </location>
</feature>
<comment type="caution">
    <text evidence="4">The sequence shown here is derived from an EMBL/GenBank/DDBJ whole genome shotgun (WGS) entry which is preliminary data.</text>
</comment>
<feature type="compositionally biased region" description="Polar residues" evidence="2">
    <location>
        <begin position="470"/>
        <end position="493"/>
    </location>
</feature>
<dbReference type="Pfam" id="PF00589">
    <property type="entry name" value="Phage_integrase"/>
    <property type="match status" value="1"/>
</dbReference>
<evidence type="ECO:0000313" key="4">
    <source>
        <dbReference type="EMBL" id="KAA6380595.1"/>
    </source>
</evidence>
<name>A0A5J4VDP3_9EUKA</name>
<dbReference type="InterPro" id="IPR002104">
    <property type="entry name" value="Integrase_catalytic"/>
</dbReference>
<dbReference type="InterPro" id="IPR011010">
    <property type="entry name" value="DNA_brk_join_enz"/>
</dbReference>
<evidence type="ECO:0000256" key="2">
    <source>
        <dbReference type="SAM" id="MobiDB-lite"/>
    </source>
</evidence>
<reference evidence="4 5" key="1">
    <citation type="submission" date="2019-03" db="EMBL/GenBank/DDBJ databases">
        <title>Single cell metagenomics reveals metabolic interactions within the superorganism composed of flagellate Streblomastix strix and complex community of Bacteroidetes bacteria on its surface.</title>
        <authorList>
            <person name="Treitli S.C."/>
            <person name="Kolisko M."/>
            <person name="Husnik F."/>
            <person name="Keeling P."/>
            <person name="Hampl V."/>
        </authorList>
    </citation>
    <scope>NUCLEOTIDE SEQUENCE [LARGE SCALE GENOMIC DNA]</scope>
    <source>
        <strain evidence="4">ST1C</strain>
    </source>
</reference>
<evidence type="ECO:0000313" key="5">
    <source>
        <dbReference type="Proteomes" id="UP000324800"/>
    </source>
</evidence>
<protein>
    <recommendedName>
        <fullName evidence="3">Tyr recombinase domain-containing protein</fullName>
    </recommendedName>
</protein>
<dbReference type="SUPFAM" id="SSF56349">
    <property type="entry name" value="DNA breaking-rejoining enzymes"/>
    <property type="match status" value="1"/>
</dbReference>
<gene>
    <name evidence="4" type="ORF">EZS28_023877</name>
</gene>
<keyword evidence="1" id="KW-0233">DNA recombination</keyword>
<dbReference type="Gene3D" id="1.10.443.10">
    <property type="entry name" value="Intergrase catalytic core"/>
    <property type="match status" value="1"/>
</dbReference>
<feature type="non-terminal residue" evidence="4">
    <location>
        <position position="1"/>
    </location>
</feature>